<evidence type="ECO:0000256" key="2">
    <source>
        <dbReference type="ARBA" id="ARBA00022679"/>
    </source>
</evidence>
<protein>
    <submittedName>
        <fullName evidence="6">Lysophospholipid acyltransferase family protein</fullName>
    </submittedName>
</protein>
<dbReference type="EMBL" id="JARWAO010000009">
    <property type="protein sequence ID" value="MDR5897195.1"/>
    <property type="molecule type" value="Genomic_DNA"/>
</dbReference>
<comment type="pathway">
    <text evidence="1">Lipid metabolism.</text>
</comment>
<accession>A0ABU1GYR9</accession>
<evidence type="ECO:0000313" key="7">
    <source>
        <dbReference type="Proteomes" id="UP001269375"/>
    </source>
</evidence>
<sequence length="242" mass="27039">MSALRSVLFYIGYFAGIVFFGVLFGPIAAFLPLRRRFALLNSYNRFAVLWLKWTCGVRYKVEYQAPLPKGTFVMLSNHQSEWETLYLQLITSPVCTVLKKELLSLPIFGWALRLLNPIPLDRSNPSAALRAVISEGGERLKSGLSILIFPEGTRVEPGKRRRFNKSGALIASNAGVPVVPIAHNAGDCWPGKTFIKRPGTITVVIGAPIHANGRSAKEVIQEVERWSDEQLMRISRDYTPPK</sequence>
<dbReference type="SMART" id="SM00563">
    <property type="entry name" value="PlsC"/>
    <property type="match status" value="1"/>
</dbReference>
<keyword evidence="2" id="KW-0808">Transferase</keyword>
<evidence type="ECO:0000256" key="1">
    <source>
        <dbReference type="ARBA" id="ARBA00005189"/>
    </source>
</evidence>
<dbReference type="GO" id="GO:0016746">
    <property type="term" value="F:acyltransferase activity"/>
    <property type="evidence" value="ECO:0007669"/>
    <property type="project" value="UniProtKB-KW"/>
</dbReference>
<feature type="domain" description="Phospholipid/glycerol acyltransferase" evidence="5">
    <location>
        <begin position="72"/>
        <end position="186"/>
    </location>
</feature>
<evidence type="ECO:0000313" key="6">
    <source>
        <dbReference type="EMBL" id="MDR5897195.1"/>
    </source>
</evidence>
<keyword evidence="4" id="KW-1133">Transmembrane helix</keyword>
<name>A0ABU1GYR9_9GAMM</name>
<keyword evidence="4" id="KW-0812">Transmembrane</keyword>
<dbReference type="PANTHER" id="PTHR10434">
    <property type="entry name" value="1-ACYL-SN-GLYCEROL-3-PHOSPHATE ACYLTRANSFERASE"/>
    <property type="match status" value="1"/>
</dbReference>
<gene>
    <name evidence="6" type="ORF">QC825_14065</name>
</gene>
<evidence type="ECO:0000256" key="3">
    <source>
        <dbReference type="ARBA" id="ARBA00023315"/>
    </source>
</evidence>
<keyword evidence="3 6" id="KW-0012">Acyltransferase</keyword>
<dbReference type="Proteomes" id="UP001269375">
    <property type="component" value="Unassembled WGS sequence"/>
</dbReference>
<evidence type="ECO:0000256" key="4">
    <source>
        <dbReference type="SAM" id="Phobius"/>
    </source>
</evidence>
<keyword evidence="4" id="KW-0472">Membrane</keyword>
<dbReference type="SUPFAM" id="SSF69593">
    <property type="entry name" value="Glycerol-3-phosphate (1)-acyltransferase"/>
    <property type="match status" value="1"/>
</dbReference>
<comment type="caution">
    <text evidence="6">The sequence shown here is derived from an EMBL/GenBank/DDBJ whole genome shotgun (WGS) entry which is preliminary data.</text>
</comment>
<dbReference type="PANTHER" id="PTHR10434:SF40">
    <property type="entry name" value="1-ACYL-SN-GLYCEROL-3-PHOSPHATE ACYLTRANSFERASE"/>
    <property type="match status" value="1"/>
</dbReference>
<dbReference type="Pfam" id="PF01553">
    <property type="entry name" value="Acyltransferase"/>
    <property type="match status" value="1"/>
</dbReference>
<evidence type="ECO:0000259" key="5">
    <source>
        <dbReference type="SMART" id="SM00563"/>
    </source>
</evidence>
<proteinExistence type="predicted"/>
<dbReference type="RefSeq" id="WP_251595378.1">
    <property type="nucleotide sequence ID" value="NZ_JAMLJI010000005.1"/>
</dbReference>
<reference evidence="6 7" key="1">
    <citation type="submission" date="2023-04" db="EMBL/GenBank/DDBJ databases">
        <title>A long-awaited taxogenomic arrangement of the family Halomonadaceae.</title>
        <authorList>
            <person name="De La Haba R."/>
            <person name="Chuvochina M."/>
            <person name="Wittouck S."/>
            <person name="Arahal D.R."/>
            <person name="Sanchez-Porro C."/>
            <person name="Hugenholtz P."/>
            <person name="Ventosa A."/>
        </authorList>
    </citation>
    <scope>NUCLEOTIDE SEQUENCE [LARGE SCALE GENOMIC DNA]</scope>
    <source>
        <strain evidence="6 7">DSM 22428</strain>
    </source>
</reference>
<feature type="transmembrane region" description="Helical" evidence="4">
    <location>
        <begin position="7"/>
        <end position="31"/>
    </location>
</feature>
<keyword evidence="7" id="KW-1185">Reference proteome</keyword>
<organism evidence="6 7">
    <name type="scientific">Larsenimonas suaedae</name>
    <dbReference type="NCBI Taxonomy" id="1851019"/>
    <lineage>
        <taxon>Bacteria</taxon>
        <taxon>Pseudomonadati</taxon>
        <taxon>Pseudomonadota</taxon>
        <taxon>Gammaproteobacteria</taxon>
        <taxon>Oceanospirillales</taxon>
        <taxon>Halomonadaceae</taxon>
        <taxon>Larsenimonas</taxon>
    </lineage>
</organism>
<dbReference type="InterPro" id="IPR002123">
    <property type="entry name" value="Plipid/glycerol_acylTrfase"/>
</dbReference>
<dbReference type="CDD" id="cd07989">
    <property type="entry name" value="LPLAT_AGPAT-like"/>
    <property type="match status" value="1"/>
</dbReference>